<feature type="transmembrane region" description="Helical" evidence="7">
    <location>
        <begin position="29"/>
        <end position="50"/>
    </location>
</feature>
<comment type="subcellular location">
    <subcellularLocation>
        <location evidence="1">Endomembrane system</location>
        <topology evidence="1">Multi-pass membrane protein</topology>
    </subcellularLocation>
</comment>
<evidence type="ECO:0000313" key="9">
    <source>
        <dbReference type="EMBL" id="CAD5230319.1"/>
    </source>
</evidence>
<evidence type="ECO:0000313" key="10">
    <source>
        <dbReference type="Proteomes" id="UP000614601"/>
    </source>
</evidence>
<proteinExistence type="inferred from homology"/>
<protein>
    <recommendedName>
        <fullName evidence="8">CWH43-like N-terminal domain-containing protein</fullName>
    </recommendedName>
</protein>
<feature type="compositionally biased region" description="Low complexity" evidence="6">
    <location>
        <begin position="349"/>
        <end position="365"/>
    </location>
</feature>
<dbReference type="OrthoDB" id="191706at2759"/>
<dbReference type="Proteomes" id="UP000614601">
    <property type="component" value="Unassembled WGS sequence"/>
</dbReference>
<dbReference type="EMBL" id="CAJFDH010000006">
    <property type="protein sequence ID" value="CAD5230319.1"/>
    <property type="molecule type" value="Genomic_DNA"/>
</dbReference>
<keyword evidence="3 7" id="KW-0812">Transmembrane</keyword>
<dbReference type="EMBL" id="CAJFCW020000006">
    <property type="protein sequence ID" value="CAG9127695.1"/>
    <property type="molecule type" value="Genomic_DNA"/>
</dbReference>
<dbReference type="AlphaFoldDB" id="A0A811LSG4"/>
<feature type="transmembrane region" description="Helical" evidence="7">
    <location>
        <begin position="62"/>
        <end position="81"/>
    </location>
</feature>
<keyword evidence="4 7" id="KW-1133">Transmembrane helix</keyword>
<feature type="transmembrane region" description="Helical" evidence="7">
    <location>
        <begin position="120"/>
        <end position="140"/>
    </location>
</feature>
<dbReference type="Proteomes" id="UP000783686">
    <property type="component" value="Unassembled WGS sequence"/>
</dbReference>
<dbReference type="PANTHER" id="PTHR21324:SF2">
    <property type="entry name" value="EG:22E5.9 PROTEIN"/>
    <property type="match status" value="1"/>
</dbReference>
<dbReference type="Pfam" id="PF10277">
    <property type="entry name" value="Frag1"/>
    <property type="match status" value="1"/>
</dbReference>
<feature type="compositionally biased region" description="Polar residues" evidence="6">
    <location>
        <begin position="195"/>
        <end position="238"/>
    </location>
</feature>
<feature type="region of interest" description="Disordered" evidence="6">
    <location>
        <begin position="287"/>
        <end position="388"/>
    </location>
</feature>
<accession>A0A811LSG4</accession>
<feature type="compositionally biased region" description="Polar residues" evidence="6">
    <location>
        <begin position="309"/>
        <end position="330"/>
    </location>
</feature>
<keyword evidence="5 7" id="KW-0472">Membrane</keyword>
<sequence>MIIGLTSGFGVLIVASVEATHLPLLHIIGCVMAFCGGIFYIWIFLVLTLIIKPSPSKTPISITRGVIIFFASCSFLVLIIFQSNEIGNRTAEVTLKKEGGSYVLRAPWEEWYLLTTHCQWVLALSFLFLILTISFELGPFELHDHKLHKTIDALCLEEEQQQATENANAKNANPTGNNINPAGINAPVNEGGDVSSASGVQFSTPNATPVSTPVGTLSAEPSQLSTPVVTSASTPGAFSAEPSQFSTLVVSPASTPKTLSAEPSFIVIPTENSNQAALINRPMTAESLDELRSERQNPTGSRRVLSPSHVRNPSPNSTASSCSNTPTTRPMTAESLDEVRSERQNSTGSRRVPSPNNVRNPSPNSTASSYSNTPTSRSVGSQTPQRNL</sequence>
<comment type="caution">
    <text evidence="9">The sequence shown here is derived from an EMBL/GenBank/DDBJ whole genome shotgun (WGS) entry which is preliminary data.</text>
</comment>
<organism evidence="9 10">
    <name type="scientific">Bursaphelenchus okinawaensis</name>
    <dbReference type="NCBI Taxonomy" id="465554"/>
    <lineage>
        <taxon>Eukaryota</taxon>
        <taxon>Metazoa</taxon>
        <taxon>Ecdysozoa</taxon>
        <taxon>Nematoda</taxon>
        <taxon>Chromadorea</taxon>
        <taxon>Rhabditida</taxon>
        <taxon>Tylenchina</taxon>
        <taxon>Tylenchomorpha</taxon>
        <taxon>Aphelenchoidea</taxon>
        <taxon>Aphelenchoididae</taxon>
        <taxon>Bursaphelenchus</taxon>
    </lineage>
</organism>
<feature type="compositionally biased region" description="Low complexity" evidence="6">
    <location>
        <begin position="162"/>
        <end position="173"/>
    </location>
</feature>
<dbReference type="PANTHER" id="PTHR21324">
    <property type="entry name" value="FASTING-INDUCIBLE INTEGRAL MEMBRANE PROTEIN TM6P1-RELATED"/>
    <property type="match status" value="1"/>
</dbReference>
<evidence type="ECO:0000256" key="4">
    <source>
        <dbReference type="ARBA" id="ARBA00022989"/>
    </source>
</evidence>
<reference evidence="9" key="1">
    <citation type="submission" date="2020-09" db="EMBL/GenBank/DDBJ databases">
        <authorList>
            <person name="Kikuchi T."/>
        </authorList>
    </citation>
    <scope>NUCLEOTIDE SEQUENCE</scope>
    <source>
        <strain evidence="9">SH1</strain>
    </source>
</reference>
<evidence type="ECO:0000256" key="1">
    <source>
        <dbReference type="ARBA" id="ARBA00004127"/>
    </source>
</evidence>
<comment type="similarity">
    <text evidence="2">Belongs to the DRAM/TMEM150 family.</text>
</comment>
<evidence type="ECO:0000256" key="7">
    <source>
        <dbReference type="SAM" id="Phobius"/>
    </source>
</evidence>
<evidence type="ECO:0000256" key="5">
    <source>
        <dbReference type="ARBA" id="ARBA00023136"/>
    </source>
</evidence>
<evidence type="ECO:0000256" key="3">
    <source>
        <dbReference type="ARBA" id="ARBA00022692"/>
    </source>
</evidence>
<evidence type="ECO:0000256" key="6">
    <source>
        <dbReference type="SAM" id="MobiDB-lite"/>
    </source>
</evidence>
<gene>
    <name evidence="9" type="ORF">BOKJ2_LOCUS14076</name>
</gene>
<feature type="region of interest" description="Disordered" evidence="6">
    <location>
        <begin position="162"/>
        <end position="238"/>
    </location>
</feature>
<dbReference type="InterPro" id="IPR019402">
    <property type="entry name" value="CWH43_N"/>
</dbReference>
<feature type="domain" description="CWH43-like N-terminal" evidence="8">
    <location>
        <begin position="2"/>
        <end position="139"/>
    </location>
</feature>
<evidence type="ECO:0000259" key="8">
    <source>
        <dbReference type="Pfam" id="PF10277"/>
    </source>
</evidence>
<dbReference type="InterPro" id="IPR050911">
    <property type="entry name" value="DRAM/TMEM150_Autophagy_Mod"/>
</dbReference>
<evidence type="ECO:0000256" key="2">
    <source>
        <dbReference type="ARBA" id="ARBA00006565"/>
    </source>
</evidence>
<dbReference type="GO" id="GO:0012505">
    <property type="term" value="C:endomembrane system"/>
    <property type="evidence" value="ECO:0007669"/>
    <property type="project" value="UniProtKB-SubCell"/>
</dbReference>
<feature type="compositionally biased region" description="Polar residues" evidence="6">
    <location>
        <begin position="366"/>
        <end position="388"/>
    </location>
</feature>
<keyword evidence="10" id="KW-1185">Reference proteome</keyword>
<name>A0A811LSG4_9BILA</name>